<reference evidence="2 3" key="1">
    <citation type="submission" date="2020-02" db="EMBL/GenBank/DDBJ databases">
        <title>Bacillus aquiflavi sp. nov., isolated from yellow water of strong flavor Chinese baijiu in Yibin region of China.</title>
        <authorList>
            <person name="Xie J."/>
        </authorList>
    </citation>
    <scope>NUCLEOTIDE SEQUENCE [LARGE SCALE GENOMIC DNA]</scope>
    <source>
        <strain evidence="2 3">SA4</strain>
    </source>
</reference>
<keyword evidence="3" id="KW-1185">Reference proteome</keyword>
<gene>
    <name evidence="2" type="ORF">G4D63_03365</name>
</gene>
<dbReference type="Proteomes" id="UP000481043">
    <property type="component" value="Unassembled WGS sequence"/>
</dbReference>
<dbReference type="PANTHER" id="PTHR37808:SF1">
    <property type="entry name" value="SPORE GERMINATION PROTEIN-LIKE PROTEIN YDZR"/>
    <property type="match status" value="1"/>
</dbReference>
<sequence>MLNLILGPVTFNNNEGIITGAALNASPTSTSKVVAGSGGFNTGFWVSTNNGVSSSINTDPDVNDSNLTEGV</sequence>
<name>A0A6M0Q3K9_9BACI</name>
<evidence type="ECO:0000313" key="3">
    <source>
        <dbReference type="Proteomes" id="UP000481043"/>
    </source>
</evidence>
<protein>
    <submittedName>
        <fullName evidence="2">Spore germination protein</fullName>
    </submittedName>
</protein>
<comment type="caution">
    <text evidence="2">The sequence shown here is derived from an EMBL/GenBank/DDBJ whole genome shotgun (WGS) entry which is preliminary data.</text>
</comment>
<dbReference type="EMBL" id="JAAIWM010000001">
    <property type="protein sequence ID" value="NEY70774.1"/>
    <property type="molecule type" value="Genomic_DNA"/>
</dbReference>
<proteinExistence type="inferred from homology"/>
<organism evidence="2 3">
    <name type="scientific">Bacillus mesophilus</name>
    <dbReference type="NCBI Taxonomy" id="1808955"/>
    <lineage>
        <taxon>Bacteria</taxon>
        <taxon>Bacillati</taxon>
        <taxon>Bacillota</taxon>
        <taxon>Bacilli</taxon>
        <taxon>Bacillales</taxon>
        <taxon>Bacillaceae</taxon>
        <taxon>Bacillus</taxon>
    </lineage>
</organism>
<evidence type="ECO:0000313" key="2">
    <source>
        <dbReference type="EMBL" id="NEY70774.1"/>
    </source>
</evidence>
<dbReference type="RefSeq" id="WP_163177695.1">
    <property type="nucleotide sequence ID" value="NZ_JAAIWM010000001.1"/>
</dbReference>
<dbReference type="PANTHER" id="PTHR37808">
    <property type="entry name" value="SPORE GERMINATION PROTEIN-LIKE PROTEIN YDZR-RELATED"/>
    <property type="match status" value="1"/>
</dbReference>
<accession>A0A6M0Q3K9</accession>
<evidence type="ECO:0000256" key="1">
    <source>
        <dbReference type="ARBA" id="ARBA00008103"/>
    </source>
</evidence>
<comment type="similarity">
    <text evidence="1">Belongs to the GerPA/GerPF family.</text>
</comment>
<dbReference type="Pfam" id="PF10676">
    <property type="entry name" value="gerPA"/>
    <property type="match status" value="1"/>
</dbReference>
<dbReference type="AlphaFoldDB" id="A0A6M0Q3K9"/>
<dbReference type="InterPro" id="IPR019618">
    <property type="entry name" value="Spore_germination_GerPA"/>
</dbReference>